<dbReference type="Gene3D" id="3.40.190.10">
    <property type="entry name" value="Periplasmic binding protein-like II"/>
    <property type="match status" value="1"/>
</dbReference>
<evidence type="ECO:0000256" key="1">
    <source>
        <dbReference type="SAM" id="MobiDB-lite"/>
    </source>
</evidence>
<organism evidence="2 3">
    <name type="scientific">Beutenbergia cavernae (strain ATCC BAA-8 / DSM 12333 / CCUG 43141 / JCM 11478 / NBRC 16432 / NCIMB 13614 / HKI 0122)</name>
    <dbReference type="NCBI Taxonomy" id="471853"/>
    <lineage>
        <taxon>Bacteria</taxon>
        <taxon>Bacillati</taxon>
        <taxon>Actinomycetota</taxon>
        <taxon>Actinomycetes</taxon>
        <taxon>Micrococcales</taxon>
        <taxon>Beutenbergiaceae</taxon>
        <taxon>Beutenbergia</taxon>
    </lineage>
</organism>
<dbReference type="Pfam" id="PF13416">
    <property type="entry name" value="SBP_bac_8"/>
    <property type="match status" value="1"/>
</dbReference>
<proteinExistence type="predicted"/>
<dbReference type="STRING" id="471853.Bcav_0894"/>
<dbReference type="Proteomes" id="UP000007962">
    <property type="component" value="Chromosome"/>
</dbReference>
<dbReference type="PROSITE" id="PS51318">
    <property type="entry name" value="TAT"/>
    <property type="match status" value="1"/>
</dbReference>
<protein>
    <submittedName>
        <fullName evidence="2">Extracellular solute-binding protein family 1</fullName>
    </submittedName>
</protein>
<dbReference type="InterPro" id="IPR006059">
    <property type="entry name" value="SBP"/>
</dbReference>
<dbReference type="SUPFAM" id="SSF53850">
    <property type="entry name" value="Periplasmic binding protein-like II"/>
    <property type="match status" value="1"/>
</dbReference>
<dbReference type="InterPro" id="IPR050490">
    <property type="entry name" value="Bact_solute-bd_prot1"/>
</dbReference>
<keyword evidence="3" id="KW-1185">Reference proteome</keyword>
<dbReference type="PANTHER" id="PTHR43649:SF30">
    <property type="entry name" value="ABC TRANSPORTER SUBSTRATE-BINDING PROTEIN"/>
    <property type="match status" value="1"/>
</dbReference>
<dbReference type="InterPro" id="IPR006311">
    <property type="entry name" value="TAT_signal"/>
</dbReference>
<accession>C5BZI3</accession>
<dbReference type="RefSeq" id="WP_012725935.1">
    <property type="nucleotide sequence ID" value="NC_012669.1"/>
</dbReference>
<reference evidence="2 3" key="1">
    <citation type="journal article" date="2009" name="Stand. Genomic Sci.">
        <title>Complete genome sequence of Beutenbergia cavernae type strain (HKI 0122).</title>
        <authorList>
            <person name="Land M."/>
            <person name="Pukall R."/>
            <person name="Abt B."/>
            <person name="Goker M."/>
            <person name="Rohde M."/>
            <person name="Glavina Del Rio T."/>
            <person name="Tice H."/>
            <person name="Copeland A."/>
            <person name="Cheng J.F."/>
            <person name="Lucas S."/>
            <person name="Chen F."/>
            <person name="Nolan M."/>
            <person name="Bruce D."/>
            <person name="Goodwin L."/>
            <person name="Pitluck S."/>
            <person name="Ivanova N."/>
            <person name="Mavromatis K."/>
            <person name="Ovchinnikova G."/>
            <person name="Pati A."/>
            <person name="Chen A."/>
            <person name="Palaniappan K."/>
            <person name="Hauser L."/>
            <person name="Chang Y.J."/>
            <person name="Jefferies C.C."/>
            <person name="Saunders E."/>
            <person name="Brettin T."/>
            <person name="Detter J.C."/>
            <person name="Han C."/>
            <person name="Chain P."/>
            <person name="Bristow J."/>
            <person name="Eisen J.A."/>
            <person name="Markowitz V."/>
            <person name="Hugenholtz P."/>
            <person name="Kyrpides N.C."/>
            <person name="Klenk H.P."/>
            <person name="Lapidus A."/>
        </authorList>
    </citation>
    <scope>NUCLEOTIDE SEQUENCE [LARGE SCALE GENOMIC DNA]</scope>
    <source>
        <strain evidence="3">ATCC BAA-8 / DSM 12333 / NBRC 16432</strain>
    </source>
</reference>
<feature type="region of interest" description="Disordered" evidence="1">
    <location>
        <begin position="1"/>
        <end position="24"/>
    </location>
</feature>
<dbReference type="OrthoDB" id="2510110at2"/>
<dbReference type="CDD" id="cd14748">
    <property type="entry name" value="PBP2_UgpB"/>
    <property type="match status" value="1"/>
</dbReference>
<dbReference type="HOGENOM" id="CLU_031285_3_1_11"/>
<dbReference type="KEGG" id="bcv:Bcav_0894"/>
<evidence type="ECO:0000313" key="2">
    <source>
        <dbReference type="EMBL" id="ACQ79155.1"/>
    </source>
</evidence>
<gene>
    <name evidence="2" type="ordered locus">Bcav_0894</name>
</gene>
<dbReference type="eggNOG" id="COG1653">
    <property type="taxonomic scope" value="Bacteria"/>
</dbReference>
<dbReference type="EMBL" id="CP001618">
    <property type="protein sequence ID" value="ACQ79155.1"/>
    <property type="molecule type" value="Genomic_DNA"/>
</dbReference>
<evidence type="ECO:0000313" key="3">
    <source>
        <dbReference type="Proteomes" id="UP000007962"/>
    </source>
</evidence>
<dbReference type="PANTHER" id="PTHR43649">
    <property type="entry name" value="ARABINOSE-BINDING PROTEIN-RELATED"/>
    <property type="match status" value="1"/>
</dbReference>
<name>C5BZI3_BEUC1</name>
<sequence>MPSPTSRRPSGLWTPSRGARATWTPSRRDVLRIGGVGAAGGLVAACGGPSVGGDDGTATSDATDWSSVEPASKITWWSNHPGNTKELEESFIAAFNEEHPDIEVELVTAGANYDEIAQRFQAAAGTDEIPDLVGASDVWWFRYFVNGQIIPVDDVFEFLEVDTSDFVETLYSDYEYEGLHYAAPYARSTPLFYYNKDVWAAAGLPDRGPETWEELQEWGPAIRAHIPADGAPLGLSIGPSWSGWWYSNISWGLGAQMSDEWTVTLDSEESLAAGNFVAEMYHGENAFAGFGTDTNADFQAGIFASLIGSTGSLTGHLELAQFELGTAYLPDGPVAGPNVPTGGTGVAIAKDRTPEQQLAAAMFLAFLSDTDRTAEFSSATGYMPVRTSAIDGDVMGALYEETPQFRTSVDQLQEKTRTQDWVRVFTPGGDQIITDGIEQLVLNGANAEDVWPDVTTKLERAYSENIEPYL</sequence>
<dbReference type="AlphaFoldDB" id="C5BZI3"/>